<dbReference type="Pfam" id="PF00917">
    <property type="entry name" value="MATH"/>
    <property type="match status" value="1"/>
</dbReference>
<evidence type="ECO:0000313" key="3">
    <source>
        <dbReference type="Proteomes" id="UP000829354"/>
    </source>
</evidence>
<dbReference type="Pfam" id="PF00651">
    <property type="entry name" value="BTB"/>
    <property type="match status" value="1"/>
</dbReference>
<proteinExistence type="predicted"/>
<dbReference type="InterPro" id="IPR011333">
    <property type="entry name" value="SKP1/BTB/POZ_sf"/>
</dbReference>
<dbReference type="CDD" id="cd00121">
    <property type="entry name" value="MATH"/>
    <property type="match status" value="1"/>
</dbReference>
<dbReference type="InterPro" id="IPR052664">
    <property type="entry name" value="BTB-MATH_domain_protein"/>
</dbReference>
<feature type="domain" description="BTB" evidence="1">
    <location>
        <begin position="151"/>
        <end position="210"/>
    </location>
</feature>
<dbReference type="PROSITE" id="PS50097">
    <property type="entry name" value="BTB"/>
    <property type="match status" value="1"/>
</dbReference>
<dbReference type="InterPro" id="IPR000210">
    <property type="entry name" value="BTB/POZ_dom"/>
</dbReference>
<dbReference type="CDD" id="cd18186">
    <property type="entry name" value="BTB_POZ_ZBTB_KLHL-like"/>
    <property type="match status" value="1"/>
</dbReference>
<dbReference type="EMBL" id="CP092621">
    <property type="protein sequence ID" value="UMM20518.1"/>
    <property type="molecule type" value="Genomic_DNA"/>
</dbReference>
<dbReference type="Gene3D" id="3.30.710.10">
    <property type="entry name" value="Potassium Channel Kv1.1, Chain A"/>
    <property type="match status" value="1"/>
</dbReference>
<protein>
    <recommendedName>
        <fullName evidence="1">BTB domain-containing protein</fullName>
    </recommendedName>
</protein>
<dbReference type="AlphaFoldDB" id="A0AAE9J965"/>
<name>A0AAE9J965_CAEBR</name>
<dbReference type="SMART" id="SM00225">
    <property type="entry name" value="BTB"/>
    <property type="match status" value="1"/>
</dbReference>
<dbReference type="PANTHER" id="PTHR22743:SF165">
    <property type="entry name" value="BTB AND MATH DOMAIN CONTAINING-RELATED"/>
    <property type="match status" value="1"/>
</dbReference>
<accession>A0AAE9J965</accession>
<dbReference type="SUPFAM" id="SSF54695">
    <property type="entry name" value="POZ domain"/>
    <property type="match status" value="1"/>
</dbReference>
<evidence type="ECO:0000259" key="1">
    <source>
        <dbReference type="PROSITE" id="PS50097"/>
    </source>
</evidence>
<sequence>MTEMREEKKFVIKHVFENVTKLQNDKVVYGNEEKHFGIFWKLRFCRRVFDDILCVCLEFRKSEDVVGSEWSIEFEVDSDFYKPHVFRNKKYLISGTSEKVICMVQINYSNLQQYLINVSLEAEFQVIIKKMTGFEIPKFRIFDDDVAKKFSDVCLMAGNQKFYVSKLFMASHSTYFESLFLGNFEESKKSEIELKNIDPEDLQKFLEVLYGESAIDDDTVKGILKLADMYDAKTAIRRCEEFLLEKSKKSMKIKFTCAVRYKLDALKKKCLSELKTTAEIRELVPENAHDFGPDVWKELFLKAYSAL</sequence>
<dbReference type="PANTHER" id="PTHR22743">
    <property type="entry name" value="MEPRIN/TRAF-LIKE MATH FAMILY-C.ELEGANS"/>
    <property type="match status" value="1"/>
</dbReference>
<keyword evidence="3" id="KW-1185">Reference proteome</keyword>
<reference evidence="2 3" key="1">
    <citation type="submission" date="2022-04" db="EMBL/GenBank/DDBJ databases">
        <title>Chromosome-level reference genomes for two strains of Caenorhabditis briggsae: an improved platform for comparative genomics.</title>
        <authorList>
            <person name="Stevens L."/>
            <person name="Andersen E."/>
        </authorList>
    </citation>
    <scope>NUCLEOTIDE SEQUENCE [LARGE SCALE GENOMIC DNA]</scope>
    <source>
        <strain evidence="2">VX34</strain>
        <tissue evidence="2">Whole-organism</tissue>
    </source>
</reference>
<dbReference type="Proteomes" id="UP000829354">
    <property type="component" value="Chromosome II"/>
</dbReference>
<organism evidence="2 3">
    <name type="scientific">Caenorhabditis briggsae</name>
    <dbReference type="NCBI Taxonomy" id="6238"/>
    <lineage>
        <taxon>Eukaryota</taxon>
        <taxon>Metazoa</taxon>
        <taxon>Ecdysozoa</taxon>
        <taxon>Nematoda</taxon>
        <taxon>Chromadorea</taxon>
        <taxon>Rhabditida</taxon>
        <taxon>Rhabditina</taxon>
        <taxon>Rhabditomorpha</taxon>
        <taxon>Rhabditoidea</taxon>
        <taxon>Rhabditidae</taxon>
        <taxon>Peloderinae</taxon>
        <taxon>Caenorhabditis</taxon>
    </lineage>
</organism>
<evidence type="ECO:0000313" key="2">
    <source>
        <dbReference type="EMBL" id="UMM20518.1"/>
    </source>
</evidence>
<gene>
    <name evidence="2" type="ORF">L5515_015762</name>
</gene>
<dbReference type="InterPro" id="IPR002083">
    <property type="entry name" value="MATH/TRAF_dom"/>
</dbReference>